<gene>
    <name evidence="2" type="ORF">ECIG_04534</name>
</gene>
<evidence type="ECO:0000256" key="1">
    <source>
        <dbReference type="SAM" id="Phobius"/>
    </source>
</evidence>
<sequence length="52" mass="6018">MLRRKKKQTFSSAHTKRVVKKANDYPAIIAAFSTEVCCFFLFYCLDDEKPGN</sequence>
<dbReference type="EMBL" id="GL883931">
    <property type="protein sequence ID" value="EGI13187.1"/>
    <property type="molecule type" value="Genomic_DNA"/>
</dbReference>
<keyword evidence="1" id="KW-1133">Transmembrane helix</keyword>
<evidence type="ECO:0000313" key="3">
    <source>
        <dbReference type="Proteomes" id="UP000004710"/>
    </source>
</evidence>
<name>F4T7B0_ECOLX</name>
<organism evidence="2 3">
    <name type="scientific">Escherichia coli M605</name>
    <dbReference type="NCBI Taxonomy" id="656417"/>
    <lineage>
        <taxon>Bacteria</taxon>
        <taxon>Pseudomonadati</taxon>
        <taxon>Pseudomonadota</taxon>
        <taxon>Gammaproteobacteria</taxon>
        <taxon>Enterobacterales</taxon>
        <taxon>Enterobacteriaceae</taxon>
        <taxon>Escherichia</taxon>
    </lineage>
</organism>
<dbReference type="Proteomes" id="UP000004710">
    <property type="component" value="Unassembled WGS sequence"/>
</dbReference>
<keyword evidence="1" id="KW-0472">Membrane</keyword>
<dbReference type="AlphaFoldDB" id="F4T7B0"/>
<protein>
    <submittedName>
        <fullName evidence="2">Uncharacterized protein</fullName>
    </submittedName>
</protein>
<evidence type="ECO:0000313" key="2">
    <source>
        <dbReference type="EMBL" id="EGI13187.1"/>
    </source>
</evidence>
<reference evidence="2 3" key="1">
    <citation type="submission" date="2010-01" db="EMBL/GenBank/DDBJ databases">
        <title>The Genome Sequence of Escherichia coli M605.</title>
        <authorList>
            <consortium name="The Broad Institute Genome Sequencing Platform"/>
            <consortium name="The Broad Institute Genome Sequencing Center for Infectious Disease"/>
            <person name="Feldgarden M."/>
            <person name="Gordon D.M."/>
            <person name="Johnson J.R."/>
            <person name="Johnston B.D."/>
            <person name="Young S."/>
            <person name="Zeng Q."/>
            <person name="Koehrsen M."/>
            <person name="Alvarado L."/>
            <person name="Berlin A.M."/>
            <person name="Borenstein D."/>
            <person name="Chapman S.B."/>
            <person name="Chen Z."/>
            <person name="Engels R."/>
            <person name="Freedman E."/>
            <person name="Gellesch M."/>
            <person name="Goldberg J."/>
            <person name="Griggs A."/>
            <person name="Gujja S."/>
            <person name="Heilman E.R."/>
            <person name="Heiman D.I."/>
            <person name="Hepburn T.A."/>
            <person name="Howarth C."/>
            <person name="Jen D."/>
            <person name="Larson L."/>
            <person name="Lewis B."/>
            <person name="Mehta T."/>
            <person name="Park D."/>
            <person name="Pearson M."/>
            <person name="Richards J."/>
            <person name="Roberts A."/>
            <person name="Saif S."/>
            <person name="Shea T.D."/>
            <person name="Shenoy N."/>
            <person name="Sisk P."/>
            <person name="Stolte C."/>
            <person name="Sykes S.N."/>
            <person name="Walk T."/>
            <person name="White J."/>
            <person name="Yandava C."/>
            <person name="Haas B."/>
            <person name="Henn M.R."/>
            <person name="Nusbaum C."/>
            <person name="Birren B."/>
        </authorList>
    </citation>
    <scope>NUCLEOTIDE SEQUENCE [LARGE SCALE GENOMIC DNA]</scope>
    <source>
        <strain evidence="2 3">M605</strain>
    </source>
</reference>
<feature type="transmembrane region" description="Helical" evidence="1">
    <location>
        <begin position="25"/>
        <end position="43"/>
    </location>
</feature>
<keyword evidence="1" id="KW-0812">Transmembrane</keyword>
<accession>F4T7B0</accession>
<dbReference type="HOGENOM" id="CLU_3079771_0_0_6"/>
<proteinExistence type="predicted"/>